<dbReference type="WBParaSite" id="PS1159_v2.g22351.t1">
    <property type="protein sequence ID" value="PS1159_v2.g22351.t1"/>
    <property type="gene ID" value="PS1159_v2.g22351"/>
</dbReference>
<dbReference type="Proteomes" id="UP000887580">
    <property type="component" value="Unplaced"/>
</dbReference>
<evidence type="ECO:0000313" key="2">
    <source>
        <dbReference type="WBParaSite" id="PS1159_v2.g22351.t1"/>
    </source>
</evidence>
<sequence length="385" mass="44447">MKDNCESWKRDRKLPKDSKMPNFSIVENDGDKPMKAENKWASSKTKSINGSTLSLHILAFENSVEIENGQNCENDAKKLKPKTIAETFKVNLKNLFEIPRQQQDDDRYSVPEISQFCATQQLLNPNQLTGIEKCAIITHQFKIPKDSSKSVCQETPKFFDLTENAIQWSIRVSPNGYRSERGVGLQVMYHGNRNVTARFDFEIGRKKEENANEIEFFVNKETTRFRFSPHDMTSLTFSNFLSYRAFSNPAYKLLPPEILTLRVKAVYFFDVDAANAPKPPLNGQNVVTLIVGNKEIENIPALPLKKCSKVFFEKLEDPTITHLHFGNLNPDYIDIILAYIFEKDTFYEFLKSHPNDKKLQEYAEKLQMDELMMLLTRCHVYASNE</sequence>
<proteinExistence type="predicted"/>
<protein>
    <submittedName>
        <fullName evidence="2">BTB domain-containing protein</fullName>
    </submittedName>
</protein>
<evidence type="ECO:0000313" key="1">
    <source>
        <dbReference type="Proteomes" id="UP000887580"/>
    </source>
</evidence>
<accession>A0AC35G0V2</accession>
<organism evidence="1 2">
    <name type="scientific">Panagrolaimus sp. PS1159</name>
    <dbReference type="NCBI Taxonomy" id="55785"/>
    <lineage>
        <taxon>Eukaryota</taxon>
        <taxon>Metazoa</taxon>
        <taxon>Ecdysozoa</taxon>
        <taxon>Nematoda</taxon>
        <taxon>Chromadorea</taxon>
        <taxon>Rhabditida</taxon>
        <taxon>Tylenchina</taxon>
        <taxon>Panagrolaimomorpha</taxon>
        <taxon>Panagrolaimoidea</taxon>
        <taxon>Panagrolaimidae</taxon>
        <taxon>Panagrolaimus</taxon>
    </lineage>
</organism>
<reference evidence="2" key="1">
    <citation type="submission" date="2022-11" db="UniProtKB">
        <authorList>
            <consortium name="WormBaseParasite"/>
        </authorList>
    </citation>
    <scope>IDENTIFICATION</scope>
</reference>
<name>A0AC35G0V2_9BILA</name>